<dbReference type="AlphaFoldDB" id="A0A6M8UCM1"/>
<dbReference type="RefSeq" id="WP_173633655.1">
    <property type="nucleotide sequence ID" value="NZ_CP054212.1"/>
</dbReference>
<organism evidence="4 5">
    <name type="scientific">Paramixta manurensis</name>
    <dbReference type="NCBI Taxonomy" id="2740817"/>
    <lineage>
        <taxon>Bacteria</taxon>
        <taxon>Pseudomonadati</taxon>
        <taxon>Pseudomonadota</taxon>
        <taxon>Gammaproteobacteria</taxon>
        <taxon>Enterobacterales</taxon>
        <taxon>Erwiniaceae</taxon>
        <taxon>Paramixta</taxon>
    </lineage>
</organism>
<protein>
    <recommendedName>
        <fullName evidence="3">UPF0319 protein PMPD1_1700</fullName>
    </recommendedName>
</protein>
<dbReference type="KEGG" id="pmak:PMPD1_1700"/>
<evidence type="ECO:0000256" key="2">
    <source>
        <dbReference type="ARBA" id="ARBA00022729"/>
    </source>
</evidence>
<feature type="chain" id="PRO_5027182120" description="UPF0319 protein PMPD1_1700" evidence="3">
    <location>
        <begin position="22"/>
        <end position="215"/>
    </location>
</feature>
<evidence type="ECO:0000256" key="3">
    <source>
        <dbReference type="HAMAP-Rule" id="MF_00789"/>
    </source>
</evidence>
<name>A0A6M8UCM1_9GAMM</name>
<keyword evidence="5" id="KW-1185">Reference proteome</keyword>
<dbReference type="InterPro" id="IPR018635">
    <property type="entry name" value="UPF0319"/>
</dbReference>
<dbReference type="Proteomes" id="UP000505325">
    <property type="component" value="Chromosome"/>
</dbReference>
<reference evidence="4 5" key="1">
    <citation type="submission" date="2020-06" db="EMBL/GenBank/DDBJ databases">
        <title>Genome sequence of Paramixta manurensis strain PD-1.</title>
        <authorList>
            <person name="Lee C.W."/>
            <person name="Kim J."/>
        </authorList>
    </citation>
    <scope>NUCLEOTIDE SEQUENCE [LARGE SCALE GENOMIC DNA]</scope>
    <source>
        <strain evidence="4 5">PD-1</strain>
    </source>
</reference>
<sequence precursor="true">MKLRLVLPGLCALLVAATCHATTLKLNPDIDLLVLDGRKISGSLLKGAEGLELENGEHQFLFRVEKTFGEGNPGGAKHYVSEPLIVAFTAHAKSIAIQLPPLRNLRDGHHFNKTADFGLIDQDGHEVISKRDRLANASHSTDLEQAMIAYNRTGKIAAVPRFATLPPVSALPSTLPADFALNDAPTERLLRLWFHQVDNATRQRLISWVKALQAS</sequence>
<evidence type="ECO:0000256" key="1">
    <source>
        <dbReference type="ARBA" id="ARBA00008490"/>
    </source>
</evidence>
<gene>
    <name evidence="4" type="ORF">PMPD1_1700</name>
</gene>
<dbReference type="HAMAP" id="MF_00789">
    <property type="entry name" value="UPF0319"/>
    <property type="match status" value="1"/>
</dbReference>
<feature type="signal peptide" evidence="3">
    <location>
        <begin position="1"/>
        <end position="21"/>
    </location>
</feature>
<dbReference type="EMBL" id="CP054212">
    <property type="protein sequence ID" value="QKJ86651.1"/>
    <property type="molecule type" value="Genomic_DNA"/>
</dbReference>
<proteinExistence type="inferred from homology"/>
<dbReference type="Pfam" id="PF09829">
    <property type="entry name" value="DUF2057"/>
    <property type="match status" value="1"/>
</dbReference>
<evidence type="ECO:0000313" key="5">
    <source>
        <dbReference type="Proteomes" id="UP000505325"/>
    </source>
</evidence>
<dbReference type="PANTHER" id="PTHR38108:SF1">
    <property type="entry name" value="UPF0319 PROTEIN YCCT"/>
    <property type="match status" value="1"/>
</dbReference>
<comment type="similarity">
    <text evidence="1 3">Belongs to the UPF0319 family.</text>
</comment>
<accession>A0A6M8UCM1</accession>
<dbReference type="NCBIfam" id="NF002967">
    <property type="entry name" value="PRK03641.1"/>
    <property type="match status" value="1"/>
</dbReference>
<evidence type="ECO:0000313" key="4">
    <source>
        <dbReference type="EMBL" id="QKJ86651.1"/>
    </source>
</evidence>
<keyword evidence="2 3" id="KW-0732">Signal</keyword>
<dbReference type="PANTHER" id="PTHR38108">
    <property type="entry name" value="UPF0319 PROTEIN YCCT"/>
    <property type="match status" value="1"/>
</dbReference>